<dbReference type="InterPro" id="IPR003439">
    <property type="entry name" value="ABC_transporter-like_ATP-bd"/>
</dbReference>
<sequence>MSILKVTNMSQGFGDRQIFNDVSFNLLNGEHIGLVGANGEGKTTFLKLITNEILPDQGT</sequence>
<name>A0AAW9I941_CLOPF</name>
<dbReference type="GO" id="GO:0005524">
    <property type="term" value="F:ATP binding"/>
    <property type="evidence" value="ECO:0007669"/>
    <property type="project" value="UniProtKB-KW"/>
</dbReference>
<feature type="domain" description="ABC transporter" evidence="1">
    <location>
        <begin position="19"/>
        <end position="59"/>
    </location>
</feature>
<feature type="non-terminal residue" evidence="2">
    <location>
        <position position="59"/>
    </location>
</feature>
<dbReference type="InterPro" id="IPR051309">
    <property type="entry name" value="ABCF_ATPase"/>
</dbReference>
<dbReference type="PANTHER" id="PTHR42855:SF2">
    <property type="entry name" value="DRUG RESISTANCE ABC TRANSPORTER,ATP-BINDING PROTEIN"/>
    <property type="match status" value="1"/>
</dbReference>
<evidence type="ECO:0000313" key="2">
    <source>
        <dbReference type="EMBL" id="MDZ5000923.1"/>
    </source>
</evidence>
<reference evidence="2" key="1">
    <citation type="submission" date="2019-11" db="EMBL/GenBank/DDBJ databases">
        <title>Characterization of Clostridium perfringens isolates from swine manure treated agricultural soils.</title>
        <authorList>
            <person name="Wushke S.T."/>
        </authorList>
    </citation>
    <scope>NUCLEOTIDE SEQUENCE</scope>
    <source>
        <strain evidence="2">X26</strain>
    </source>
</reference>
<evidence type="ECO:0000313" key="3">
    <source>
        <dbReference type="Proteomes" id="UP001291306"/>
    </source>
</evidence>
<keyword evidence="2" id="KW-0547">Nucleotide-binding</keyword>
<gene>
    <name evidence="2" type="ORF">GNF79_18040</name>
</gene>
<accession>A0AAW9I941</accession>
<dbReference type="InterPro" id="IPR027417">
    <property type="entry name" value="P-loop_NTPase"/>
</dbReference>
<keyword evidence="2" id="KW-0067">ATP-binding</keyword>
<protein>
    <submittedName>
        <fullName evidence="2">ATP-binding cassette domain-containing protein</fullName>
    </submittedName>
</protein>
<evidence type="ECO:0000259" key="1">
    <source>
        <dbReference type="Pfam" id="PF00005"/>
    </source>
</evidence>
<dbReference type="SUPFAM" id="SSF52540">
    <property type="entry name" value="P-loop containing nucleoside triphosphate hydrolases"/>
    <property type="match status" value="1"/>
</dbReference>
<dbReference type="AlphaFoldDB" id="A0AAW9I941"/>
<proteinExistence type="predicted"/>
<dbReference type="Proteomes" id="UP001291306">
    <property type="component" value="Unassembled WGS sequence"/>
</dbReference>
<dbReference type="Gene3D" id="3.40.50.300">
    <property type="entry name" value="P-loop containing nucleotide triphosphate hydrolases"/>
    <property type="match status" value="1"/>
</dbReference>
<dbReference type="RefSeq" id="WP_322459128.1">
    <property type="nucleotide sequence ID" value="NZ_WNVC01000826.1"/>
</dbReference>
<dbReference type="EMBL" id="WNVC01000826">
    <property type="protein sequence ID" value="MDZ5000923.1"/>
    <property type="molecule type" value="Genomic_DNA"/>
</dbReference>
<organism evidence="2 3">
    <name type="scientific">Clostridium perfringens</name>
    <dbReference type="NCBI Taxonomy" id="1502"/>
    <lineage>
        <taxon>Bacteria</taxon>
        <taxon>Bacillati</taxon>
        <taxon>Bacillota</taxon>
        <taxon>Clostridia</taxon>
        <taxon>Eubacteriales</taxon>
        <taxon>Clostridiaceae</taxon>
        <taxon>Clostridium</taxon>
    </lineage>
</organism>
<dbReference type="Pfam" id="PF00005">
    <property type="entry name" value="ABC_tran"/>
    <property type="match status" value="1"/>
</dbReference>
<dbReference type="GO" id="GO:0016887">
    <property type="term" value="F:ATP hydrolysis activity"/>
    <property type="evidence" value="ECO:0007669"/>
    <property type="project" value="InterPro"/>
</dbReference>
<comment type="caution">
    <text evidence="2">The sequence shown here is derived from an EMBL/GenBank/DDBJ whole genome shotgun (WGS) entry which is preliminary data.</text>
</comment>
<dbReference type="PANTHER" id="PTHR42855">
    <property type="entry name" value="ABC TRANSPORTER ATP-BINDING SUBUNIT"/>
    <property type="match status" value="1"/>
</dbReference>